<evidence type="ECO:0000313" key="3">
    <source>
        <dbReference type="Proteomes" id="UP000199095"/>
    </source>
</evidence>
<proteinExistence type="predicted"/>
<dbReference type="EMBL" id="FOHJ01000001">
    <property type="protein sequence ID" value="SES64628.1"/>
    <property type="molecule type" value="Genomic_DNA"/>
</dbReference>
<reference evidence="3" key="1">
    <citation type="submission" date="2016-10" db="EMBL/GenBank/DDBJ databases">
        <authorList>
            <person name="Varghese N."/>
            <person name="Submissions S."/>
        </authorList>
    </citation>
    <scope>NUCLEOTIDE SEQUENCE [LARGE SCALE GENOMIC DNA]</scope>
    <source>
        <strain evidence="3">CGMCC 1.3566</strain>
    </source>
</reference>
<feature type="transmembrane region" description="Helical" evidence="1">
    <location>
        <begin position="13"/>
        <end position="35"/>
    </location>
</feature>
<keyword evidence="1" id="KW-1133">Transmembrane helix</keyword>
<dbReference type="STRING" id="237682.SAMN05421676_10152"/>
<keyword evidence="3" id="KW-1185">Reference proteome</keyword>
<evidence type="ECO:0000256" key="1">
    <source>
        <dbReference type="SAM" id="Phobius"/>
    </source>
</evidence>
<protein>
    <submittedName>
        <fullName evidence="2">Uncharacterized protein</fullName>
    </submittedName>
</protein>
<organism evidence="2 3">
    <name type="scientific">Salinibacillus kushneri</name>
    <dbReference type="NCBI Taxonomy" id="237682"/>
    <lineage>
        <taxon>Bacteria</taxon>
        <taxon>Bacillati</taxon>
        <taxon>Bacillota</taxon>
        <taxon>Bacilli</taxon>
        <taxon>Bacillales</taxon>
        <taxon>Bacillaceae</taxon>
        <taxon>Salinibacillus</taxon>
    </lineage>
</organism>
<keyword evidence="1" id="KW-0472">Membrane</keyword>
<dbReference type="OrthoDB" id="2390218at2"/>
<gene>
    <name evidence="2" type="ORF">SAMN05421676_10152</name>
</gene>
<name>A0A1H9Y879_9BACI</name>
<accession>A0A1H9Y879</accession>
<dbReference type="AlphaFoldDB" id="A0A1H9Y879"/>
<dbReference type="Proteomes" id="UP000199095">
    <property type="component" value="Unassembled WGS sequence"/>
</dbReference>
<sequence>MEFLYFPEDKMEYFPGIIVVLFFCVIAIIVTRMFIKVSKKEQEKIDKQYGDQMKVNQSNQRDD</sequence>
<evidence type="ECO:0000313" key="2">
    <source>
        <dbReference type="EMBL" id="SES64628.1"/>
    </source>
</evidence>
<keyword evidence="1" id="KW-0812">Transmembrane</keyword>